<evidence type="ECO:0000259" key="5">
    <source>
        <dbReference type="PROSITE" id="PS51720"/>
    </source>
</evidence>
<evidence type="ECO:0000313" key="6">
    <source>
        <dbReference type="EMBL" id="KAK2815499.1"/>
    </source>
</evidence>
<dbReference type="InterPro" id="IPR045058">
    <property type="entry name" value="GIMA/IAN/Toc"/>
</dbReference>
<dbReference type="PROSITE" id="PS51720">
    <property type="entry name" value="G_AIG1"/>
    <property type="match status" value="1"/>
</dbReference>
<feature type="compositionally biased region" description="Basic and acidic residues" evidence="4">
    <location>
        <begin position="226"/>
        <end position="336"/>
    </location>
</feature>
<sequence>MVGKTGIGKSATGNTILGGQCFESKFSAKSMTVDCSKRKAVVDGQQVAVIDTPGLFDTRFGKDKTTKDISQCITYAAPGPHVFLVVIRLGRFTEEEQNTVQRIQEIFGQAADKYSMVLFTHGDLLQGTTIDEFINDSPELQGLVARCNSQYHVFNNQVKNQTQITELLQKIRSIVRRNGGSHYTNQMFQEAERAIEQEKQRILKEKEEEKCREQEVIERKLQEKYEKQMQRMNDQRQAERERQRKEREEERKREREEMNEERKREREEMNKERKREREEMNEERKREKVEREREREEREKHIADMKKSMLEQHERELREEKEKLQSKYENEARQEAEESNPLYHLANAGKLIGKGFQSLGKAIGSLFKH</sequence>
<protein>
    <recommendedName>
        <fullName evidence="5">AIG1-type G domain-containing protein</fullName>
    </recommendedName>
</protein>
<accession>A0AA88IMW7</accession>
<keyword evidence="7" id="KW-1185">Reference proteome</keyword>
<keyword evidence="2" id="KW-0547">Nucleotide-binding</keyword>
<feature type="domain" description="AIG1-type G" evidence="5">
    <location>
        <begin position="1"/>
        <end position="192"/>
    </location>
</feature>
<dbReference type="PANTHER" id="PTHR10903:SF112">
    <property type="entry name" value="SI:CH211-113E8.5"/>
    <property type="match status" value="1"/>
</dbReference>
<dbReference type="EMBL" id="JAUPFM010000022">
    <property type="protein sequence ID" value="KAK2815499.1"/>
    <property type="molecule type" value="Genomic_DNA"/>
</dbReference>
<dbReference type="GO" id="GO:0005525">
    <property type="term" value="F:GTP binding"/>
    <property type="evidence" value="ECO:0007669"/>
    <property type="project" value="UniProtKB-KW"/>
</dbReference>
<dbReference type="InterPro" id="IPR006703">
    <property type="entry name" value="G_AIG1"/>
</dbReference>
<name>A0AA88IMW7_CHASR</name>
<dbReference type="AlphaFoldDB" id="A0AA88IMW7"/>
<evidence type="ECO:0000256" key="1">
    <source>
        <dbReference type="ARBA" id="ARBA00008535"/>
    </source>
</evidence>
<dbReference type="SUPFAM" id="SSF52540">
    <property type="entry name" value="P-loop containing nucleoside triphosphate hydrolases"/>
    <property type="match status" value="1"/>
</dbReference>
<comment type="caution">
    <text evidence="6">The sequence shown here is derived from an EMBL/GenBank/DDBJ whole genome shotgun (WGS) entry which is preliminary data.</text>
</comment>
<proteinExistence type="inferred from homology"/>
<dbReference type="Proteomes" id="UP001187415">
    <property type="component" value="Unassembled WGS sequence"/>
</dbReference>
<feature type="region of interest" description="Disordered" evidence="4">
    <location>
        <begin position="226"/>
        <end position="340"/>
    </location>
</feature>
<dbReference type="FunFam" id="3.40.50.300:FF:000366">
    <property type="entry name" value="GTPase, IMAP family member 2"/>
    <property type="match status" value="1"/>
</dbReference>
<dbReference type="Gene3D" id="3.40.50.300">
    <property type="entry name" value="P-loop containing nucleotide triphosphate hydrolases"/>
    <property type="match status" value="1"/>
</dbReference>
<dbReference type="Pfam" id="PF04548">
    <property type="entry name" value="AIG1"/>
    <property type="match status" value="1"/>
</dbReference>
<evidence type="ECO:0000256" key="3">
    <source>
        <dbReference type="ARBA" id="ARBA00023134"/>
    </source>
</evidence>
<evidence type="ECO:0000256" key="4">
    <source>
        <dbReference type="SAM" id="MobiDB-lite"/>
    </source>
</evidence>
<dbReference type="InterPro" id="IPR027417">
    <property type="entry name" value="P-loop_NTPase"/>
</dbReference>
<evidence type="ECO:0000313" key="7">
    <source>
        <dbReference type="Proteomes" id="UP001187415"/>
    </source>
</evidence>
<dbReference type="CDD" id="cd01852">
    <property type="entry name" value="AIG1"/>
    <property type="match status" value="1"/>
</dbReference>
<dbReference type="PANTHER" id="PTHR10903">
    <property type="entry name" value="GTPASE, IMAP FAMILY MEMBER-RELATED"/>
    <property type="match status" value="1"/>
</dbReference>
<organism evidence="6 7">
    <name type="scientific">Channa striata</name>
    <name type="common">Snakehead murrel</name>
    <name type="synonym">Ophicephalus striatus</name>
    <dbReference type="NCBI Taxonomy" id="64152"/>
    <lineage>
        <taxon>Eukaryota</taxon>
        <taxon>Metazoa</taxon>
        <taxon>Chordata</taxon>
        <taxon>Craniata</taxon>
        <taxon>Vertebrata</taxon>
        <taxon>Euteleostomi</taxon>
        <taxon>Actinopterygii</taxon>
        <taxon>Neopterygii</taxon>
        <taxon>Teleostei</taxon>
        <taxon>Neoteleostei</taxon>
        <taxon>Acanthomorphata</taxon>
        <taxon>Anabantaria</taxon>
        <taxon>Anabantiformes</taxon>
        <taxon>Channoidei</taxon>
        <taxon>Channidae</taxon>
        <taxon>Channa</taxon>
    </lineage>
</organism>
<evidence type="ECO:0000256" key="2">
    <source>
        <dbReference type="ARBA" id="ARBA00022741"/>
    </source>
</evidence>
<comment type="similarity">
    <text evidence="1">Belongs to the TRAFAC class TrmE-Era-EngA-EngB-Septin-like GTPase superfamily. AIG1/Toc34/Toc159-like paraseptin GTPase family. IAN subfamily.</text>
</comment>
<gene>
    <name evidence="6" type="ORF">Q5P01_025966</name>
</gene>
<reference evidence="6" key="1">
    <citation type="submission" date="2023-07" db="EMBL/GenBank/DDBJ databases">
        <title>Chromosome-level Genome Assembly of Striped Snakehead (Channa striata).</title>
        <authorList>
            <person name="Liu H."/>
        </authorList>
    </citation>
    <scope>NUCLEOTIDE SEQUENCE</scope>
    <source>
        <strain evidence="6">Gz</strain>
        <tissue evidence="6">Muscle</tissue>
    </source>
</reference>
<keyword evidence="3" id="KW-0342">GTP-binding</keyword>